<dbReference type="OrthoDB" id="3033689at2759"/>
<keyword evidence="2" id="KW-1185">Reference proteome</keyword>
<proteinExistence type="predicted"/>
<comment type="caution">
    <text evidence="1">The sequence shown here is derived from an EMBL/GenBank/DDBJ whole genome shotgun (WGS) entry which is preliminary data.</text>
</comment>
<dbReference type="STRING" id="42251.A0A2T6ZY37"/>
<protein>
    <submittedName>
        <fullName evidence="1">Uncharacterized protein</fullName>
    </submittedName>
</protein>
<evidence type="ECO:0000313" key="2">
    <source>
        <dbReference type="Proteomes" id="UP000244722"/>
    </source>
</evidence>
<evidence type="ECO:0000313" key="1">
    <source>
        <dbReference type="EMBL" id="PUU80386.1"/>
    </source>
</evidence>
<reference evidence="1 2" key="1">
    <citation type="submission" date="2017-04" db="EMBL/GenBank/DDBJ databases">
        <title>Draft genome sequence of Tuber borchii Vittad., a whitish edible truffle.</title>
        <authorList>
            <consortium name="DOE Joint Genome Institute"/>
            <person name="Murat C."/>
            <person name="Kuo A."/>
            <person name="Barry K.W."/>
            <person name="Clum A."/>
            <person name="Dockter R.B."/>
            <person name="Fauchery L."/>
            <person name="Iotti M."/>
            <person name="Kohler A."/>
            <person name="Labutti K."/>
            <person name="Lindquist E.A."/>
            <person name="Lipzen A."/>
            <person name="Ohm R.A."/>
            <person name="Wang M."/>
            <person name="Grigoriev I.V."/>
            <person name="Zambonelli A."/>
            <person name="Martin F.M."/>
        </authorList>
    </citation>
    <scope>NUCLEOTIDE SEQUENCE [LARGE SCALE GENOMIC DNA]</scope>
    <source>
        <strain evidence="1 2">Tbo3840</strain>
    </source>
</reference>
<name>A0A2T6ZY37_TUBBO</name>
<accession>A0A2T6ZY37</accession>
<sequence length="125" mass="14206">LISELVAIMIQRPAHYETATLISVAAHILCFSPSGISWFGVLTQHNTYGTDIFLIIRGAYEGTNNEARYRPELFDGDSDHAVKYALNWLKEHGPKFVTTEREDLVDTKFLCCLDSRQYSSNRFMG</sequence>
<dbReference type="AlphaFoldDB" id="A0A2T6ZY37"/>
<gene>
    <name evidence="1" type="ORF">B9Z19DRAFT_975145</name>
</gene>
<organism evidence="1 2">
    <name type="scientific">Tuber borchii</name>
    <name type="common">White truffle</name>
    <dbReference type="NCBI Taxonomy" id="42251"/>
    <lineage>
        <taxon>Eukaryota</taxon>
        <taxon>Fungi</taxon>
        <taxon>Dikarya</taxon>
        <taxon>Ascomycota</taxon>
        <taxon>Pezizomycotina</taxon>
        <taxon>Pezizomycetes</taxon>
        <taxon>Pezizales</taxon>
        <taxon>Tuberaceae</taxon>
        <taxon>Tuber</taxon>
    </lineage>
</organism>
<dbReference type="GO" id="GO:0016740">
    <property type="term" value="F:transferase activity"/>
    <property type="evidence" value="ECO:0007669"/>
    <property type="project" value="InterPro"/>
</dbReference>
<feature type="non-terminal residue" evidence="1">
    <location>
        <position position="1"/>
    </location>
</feature>
<dbReference type="Gene3D" id="3.40.366.10">
    <property type="entry name" value="Malonyl-Coenzyme A Acyl Carrier Protein, domain 2"/>
    <property type="match status" value="1"/>
</dbReference>
<dbReference type="EMBL" id="NESQ01000066">
    <property type="protein sequence ID" value="PUU80386.1"/>
    <property type="molecule type" value="Genomic_DNA"/>
</dbReference>
<dbReference type="InterPro" id="IPR001227">
    <property type="entry name" value="Ac_transferase_dom_sf"/>
</dbReference>
<dbReference type="Proteomes" id="UP000244722">
    <property type="component" value="Unassembled WGS sequence"/>
</dbReference>